<protein>
    <submittedName>
        <fullName evidence="2">Uncharacterized protein</fullName>
    </submittedName>
</protein>
<dbReference type="OrthoDB" id="10351447at2759"/>
<reference evidence="2 3" key="1">
    <citation type="journal article" date="2020" name="ISME J.">
        <title>Uncovering the hidden diversity of litter-decomposition mechanisms in mushroom-forming fungi.</title>
        <authorList>
            <person name="Floudas D."/>
            <person name="Bentzer J."/>
            <person name="Ahren D."/>
            <person name="Johansson T."/>
            <person name="Persson P."/>
            <person name="Tunlid A."/>
        </authorList>
    </citation>
    <scope>NUCLEOTIDE SEQUENCE [LARGE SCALE GENOMIC DNA]</scope>
    <source>
        <strain evidence="2 3">CBS 175.51</strain>
    </source>
</reference>
<accession>A0A8H5FFF2</accession>
<name>A0A8H5FFF2_9AGAR</name>
<proteinExistence type="predicted"/>
<sequence>MTRSSQDVKPKAARPSPGSPKGPNQVKPPPVAPAKAKKEKGRSKHPNPSGYTAPSQPLALGKDREGYNYQKPLEDFFAGYPGFKYDSMKESPPDAFRRLTSFLHWENGDPAMHAAYASYWAAVTNRYLPKALWYSPRRWTKCARPAVSSTAVKGATGAGGARRRGDEAFKLSPKAPVFVPRQNRWKGVASSTAKGSKKGKEKCIQEVPPAFPLRRDGEKYSVSEAEVDALTARVWAGLSFK</sequence>
<feature type="region of interest" description="Disordered" evidence="1">
    <location>
        <begin position="1"/>
        <end position="63"/>
    </location>
</feature>
<feature type="compositionally biased region" description="Basic and acidic residues" evidence="1">
    <location>
        <begin position="1"/>
        <end position="10"/>
    </location>
</feature>
<evidence type="ECO:0000313" key="2">
    <source>
        <dbReference type="EMBL" id="KAF5334751.1"/>
    </source>
</evidence>
<keyword evidence="3" id="KW-1185">Reference proteome</keyword>
<organism evidence="2 3">
    <name type="scientific">Ephemerocybe angulata</name>
    <dbReference type="NCBI Taxonomy" id="980116"/>
    <lineage>
        <taxon>Eukaryota</taxon>
        <taxon>Fungi</taxon>
        <taxon>Dikarya</taxon>
        <taxon>Basidiomycota</taxon>
        <taxon>Agaricomycotina</taxon>
        <taxon>Agaricomycetes</taxon>
        <taxon>Agaricomycetidae</taxon>
        <taxon>Agaricales</taxon>
        <taxon>Agaricineae</taxon>
        <taxon>Psathyrellaceae</taxon>
        <taxon>Ephemerocybe</taxon>
    </lineage>
</organism>
<gene>
    <name evidence="2" type="ORF">D9611_012970</name>
</gene>
<feature type="compositionally biased region" description="Basic residues" evidence="1">
    <location>
        <begin position="35"/>
        <end position="45"/>
    </location>
</feature>
<evidence type="ECO:0000256" key="1">
    <source>
        <dbReference type="SAM" id="MobiDB-lite"/>
    </source>
</evidence>
<dbReference type="EMBL" id="JAACJK010000066">
    <property type="protein sequence ID" value="KAF5334751.1"/>
    <property type="molecule type" value="Genomic_DNA"/>
</dbReference>
<evidence type="ECO:0000313" key="3">
    <source>
        <dbReference type="Proteomes" id="UP000541558"/>
    </source>
</evidence>
<dbReference type="AlphaFoldDB" id="A0A8H5FFF2"/>
<dbReference type="Proteomes" id="UP000541558">
    <property type="component" value="Unassembled WGS sequence"/>
</dbReference>
<comment type="caution">
    <text evidence="2">The sequence shown here is derived from an EMBL/GenBank/DDBJ whole genome shotgun (WGS) entry which is preliminary data.</text>
</comment>